<dbReference type="AlphaFoldDB" id="A0A9D1E5I0"/>
<accession>A0A9D1E5I0</accession>
<evidence type="ECO:0000313" key="2">
    <source>
        <dbReference type="EMBL" id="HIR66594.1"/>
    </source>
</evidence>
<evidence type="ECO:0000313" key="3">
    <source>
        <dbReference type="Proteomes" id="UP000823913"/>
    </source>
</evidence>
<comment type="caution">
    <text evidence="2">The sequence shown here is derived from an EMBL/GenBank/DDBJ whole genome shotgun (WGS) entry which is preliminary data.</text>
</comment>
<proteinExistence type="predicted"/>
<dbReference type="InterPro" id="IPR000182">
    <property type="entry name" value="GNAT_dom"/>
</dbReference>
<dbReference type="Proteomes" id="UP000823913">
    <property type="component" value="Unassembled WGS sequence"/>
</dbReference>
<dbReference type="GO" id="GO:0016747">
    <property type="term" value="F:acyltransferase activity, transferring groups other than amino-acyl groups"/>
    <property type="evidence" value="ECO:0007669"/>
    <property type="project" value="InterPro"/>
</dbReference>
<gene>
    <name evidence="2" type="ORF">IAB94_00935</name>
</gene>
<sequence length="159" mass="17815">MAEGISMVTICKIGIGQKSKVIKLLLDIFSGEPWNDDWTDGQIDAYVEELMGNKNSLCFGLFKNGILTGIALGRIKSWYQGKEFFIEEFGISPSLQCSGLGSEFMCEIEKALAAEGLSYITLLTDKRVPAYHFYLKNGFSEQNETVFFAKRIKKEDKGN</sequence>
<evidence type="ECO:0000259" key="1">
    <source>
        <dbReference type="PROSITE" id="PS51186"/>
    </source>
</evidence>
<dbReference type="PROSITE" id="PS51186">
    <property type="entry name" value="GNAT"/>
    <property type="match status" value="1"/>
</dbReference>
<dbReference type="CDD" id="cd04301">
    <property type="entry name" value="NAT_SF"/>
    <property type="match status" value="1"/>
</dbReference>
<dbReference type="Gene3D" id="3.40.630.30">
    <property type="match status" value="1"/>
</dbReference>
<dbReference type="InterPro" id="IPR016181">
    <property type="entry name" value="Acyl_CoA_acyltransferase"/>
</dbReference>
<dbReference type="SUPFAM" id="SSF55729">
    <property type="entry name" value="Acyl-CoA N-acyltransferases (Nat)"/>
    <property type="match status" value="1"/>
</dbReference>
<dbReference type="Pfam" id="PF00583">
    <property type="entry name" value="Acetyltransf_1"/>
    <property type="match status" value="1"/>
</dbReference>
<feature type="domain" description="N-acetyltransferase" evidence="1">
    <location>
        <begin position="19"/>
        <end position="157"/>
    </location>
</feature>
<reference evidence="2" key="2">
    <citation type="journal article" date="2021" name="PeerJ">
        <title>Extensive microbial diversity within the chicken gut microbiome revealed by metagenomics and culture.</title>
        <authorList>
            <person name="Gilroy R."/>
            <person name="Ravi A."/>
            <person name="Getino M."/>
            <person name="Pursley I."/>
            <person name="Horton D.L."/>
            <person name="Alikhan N.F."/>
            <person name="Baker D."/>
            <person name="Gharbi K."/>
            <person name="Hall N."/>
            <person name="Watson M."/>
            <person name="Adriaenssens E.M."/>
            <person name="Foster-Nyarko E."/>
            <person name="Jarju S."/>
            <person name="Secka A."/>
            <person name="Antonio M."/>
            <person name="Oren A."/>
            <person name="Chaudhuri R.R."/>
            <person name="La Ragione R."/>
            <person name="Hildebrand F."/>
            <person name="Pallen M.J."/>
        </authorList>
    </citation>
    <scope>NUCLEOTIDE SEQUENCE</scope>
    <source>
        <strain evidence="2">ChiW16-3235</strain>
    </source>
</reference>
<organism evidence="2 3">
    <name type="scientific">Candidatus Coproplasma avicola</name>
    <dbReference type="NCBI Taxonomy" id="2840744"/>
    <lineage>
        <taxon>Bacteria</taxon>
        <taxon>Bacillati</taxon>
        <taxon>Bacillota</taxon>
        <taxon>Clostridia</taxon>
        <taxon>Eubacteriales</taxon>
        <taxon>Candidatus Coproplasma</taxon>
    </lineage>
</organism>
<reference evidence="2" key="1">
    <citation type="submission" date="2020-10" db="EMBL/GenBank/DDBJ databases">
        <authorList>
            <person name="Gilroy R."/>
        </authorList>
    </citation>
    <scope>NUCLEOTIDE SEQUENCE</scope>
    <source>
        <strain evidence="2">ChiW16-3235</strain>
    </source>
</reference>
<dbReference type="EMBL" id="DVHK01000021">
    <property type="protein sequence ID" value="HIR66594.1"/>
    <property type="molecule type" value="Genomic_DNA"/>
</dbReference>
<name>A0A9D1E5I0_9FIRM</name>
<protein>
    <submittedName>
        <fullName evidence="2">GNAT family N-acetyltransferase</fullName>
    </submittedName>
</protein>